<keyword evidence="1" id="KW-0175">Coiled coil</keyword>
<organism evidence="2 3">
    <name type="scientific">Neodiprion sertifer nucleopolyhedrovirus</name>
    <dbReference type="NCBI Taxonomy" id="111874"/>
    <lineage>
        <taxon>Viruses</taxon>
        <taxon>Viruses incertae sedis</taxon>
        <taxon>Naldaviricetes</taxon>
        <taxon>Lefavirales</taxon>
        <taxon>Baculoviridae</taxon>
        <taxon>Gammabaculovirus</taxon>
        <taxon>Gammabaculovirus nesertiferis</taxon>
    </lineage>
</organism>
<dbReference type="KEGG" id="vg:7871737"/>
<dbReference type="EMBL" id="AY430810">
    <property type="protein sequence ID" value="AAQ96406.1"/>
    <property type="molecule type" value="Genomic_DNA"/>
</dbReference>
<protein>
    <submittedName>
        <fullName evidence="2">Uncharacterized protein</fullName>
    </submittedName>
</protein>
<proteinExistence type="predicted"/>
<dbReference type="GeneID" id="7871737"/>
<evidence type="ECO:0000313" key="3">
    <source>
        <dbReference type="Proteomes" id="UP000243697"/>
    </source>
</evidence>
<dbReference type="Proteomes" id="UP000243697">
    <property type="component" value="Segment"/>
</dbReference>
<evidence type="ECO:0000256" key="1">
    <source>
        <dbReference type="SAM" id="Coils"/>
    </source>
</evidence>
<feature type="coiled-coil region" evidence="1">
    <location>
        <begin position="611"/>
        <end position="681"/>
    </location>
</feature>
<accession>Q6JKD1</accession>
<evidence type="ECO:0000313" key="2">
    <source>
        <dbReference type="EMBL" id="AAQ96406.1"/>
    </source>
</evidence>
<sequence>MADTNRQYHGIIVNNYTFGNLVQKVSELTAENARLRENSNDYIKAQRIINIALNQQNVDINSNLTDLVTKLISSKQTPRGCPICEIRHTRNETISDNMLLSTLQTDNTMIIEIREIDKIINTFYSEILIIVTQFLRDIQPINYDQNYSIEFKRFMIDMITKLSTLFTDHVTELNISGRFQKISSFVQNRIVFIQKMSVICNDILNVMNAVELPQLPNCTILFHSFIRYLQTYPKFASLNNEQYKAMDENNMKNLAFQINYLCTENNETSSMFDESTLREYDLFVTLTGRSDTDITIINEQFHNINSRLETYLTNTTYNRRVNTLDLMKTFLSQYDKIQTEYADLLTEIGVTDKSLSITESLSNLFNRNKILQSQIQNYEESQKNCNDIILKTYDVLKDINNIIGGDNVPKLTTTTTVIETVNSFSTLTYDESDNTTLFIVAHHVRLNLTTYRDDVNNYFNITGNFTLISSLTVIKTKMGEYENKKSIDRTYRNNEWIQFCDIIDCNAPSIKEGDFQSLAVAIREKINNIQYDNKILVEDKIDLSRKYRDTANKILPITNENIDEVKNTVDKNITDTIVRLSSKRQTRRDMNMPSHLLTIINEFSDMYDEVIKTQELENQRLNEQYRQIKNELDDHRRTNENNLNIINLQHKEQQNKYENIIADLENENKQLAITNSNHTAEYMENEITSQNEISRLNSFIEQNIKEIDALKSFIVKNNETNVDFNEILSKTKNVIKREREIEIADIDEATAKHVKTEIPIDELEMDKKSKKSAYMSLKRDKKSKIVVAKNTS</sequence>
<dbReference type="OrthoDB" id="15552at10239"/>
<dbReference type="RefSeq" id="YP_025136.1">
    <property type="nucleotide sequence ID" value="NC_005905.1"/>
</dbReference>
<name>Q6JKD1_9CBAC</name>
<reference evidence="2 3" key="1">
    <citation type="journal article" date="2004" name="J. Virol.">
        <title>Sequence analysis of the genome of the Neodiprion sertifer nucleopolyhedrovirus.</title>
        <authorList>
            <person name="Garcia-Maruniak A."/>
            <person name="Maruniak J.E."/>
            <person name="Zanotto P.M."/>
            <person name="Doumbouya A.E."/>
            <person name="Liu J.C."/>
            <person name="Merritt T.M."/>
            <person name="Lanoie J.S."/>
        </authorList>
    </citation>
    <scope>NUCLEOTIDE SEQUENCE [LARGE SCALE GENOMIC DNA]</scope>
</reference>
<feature type="coiled-coil region" evidence="1">
    <location>
        <begin position="18"/>
        <end position="45"/>
    </location>
</feature>
<keyword evidence="3" id="KW-1185">Reference proteome</keyword>